<protein>
    <submittedName>
        <fullName evidence="3">Alpha/beta hydrolase</fullName>
    </submittedName>
</protein>
<organism evidence="3 4">
    <name type="scientific">Blastopirellula marina</name>
    <dbReference type="NCBI Taxonomy" id="124"/>
    <lineage>
        <taxon>Bacteria</taxon>
        <taxon>Pseudomonadati</taxon>
        <taxon>Planctomycetota</taxon>
        <taxon>Planctomycetia</taxon>
        <taxon>Pirellulales</taxon>
        <taxon>Pirellulaceae</taxon>
        <taxon>Blastopirellula</taxon>
    </lineage>
</organism>
<dbReference type="GO" id="GO:0016787">
    <property type="term" value="F:hydrolase activity"/>
    <property type="evidence" value="ECO:0007669"/>
    <property type="project" value="UniProtKB-KW"/>
</dbReference>
<reference evidence="3 4" key="1">
    <citation type="submission" date="2018-02" db="EMBL/GenBank/DDBJ databases">
        <title>Comparative genomes isolates from brazilian mangrove.</title>
        <authorList>
            <person name="Araujo J.E."/>
            <person name="Taketani R.G."/>
            <person name="Silva M.C.P."/>
            <person name="Loureco M.V."/>
            <person name="Andreote F.D."/>
        </authorList>
    </citation>
    <scope>NUCLEOTIDE SEQUENCE [LARGE SCALE GENOMIC DNA]</scope>
    <source>
        <strain evidence="3 4">Nap-Phe MGV</strain>
    </source>
</reference>
<dbReference type="SUPFAM" id="SSF53474">
    <property type="entry name" value="alpha/beta-Hydrolases"/>
    <property type="match status" value="1"/>
</dbReference>
<keyword evidence="1 3" id="KW-0378">Hydrolase</keyword>
<comment type="caution">
    <text evidence="3">The sequence shown here is derived from an EMBL/GenBank/DDBJ whole genome shotgun (WGS) entry which is preliminary data.</text>
</comment>
<evidence type="ECO:0000313" key="4">
    <source>
        <dbReference type="Proteomes" id="UP000237819"/>
    </source>
</evidence>
<dbReference type="PANTHER" id="PTHR48081:SF13">
    <property type="entry name" value="ALPHA_BETA HYDROLASE"/>
    <property type="match status" value="1"/>
</dbReference>
<gene>
    <name evidence="3" type="ORF">C5Y93_27220</name>
</gene>
<evidence type="ECO:0000313" key="3">
    <source>
        <dbReference type="EMBL" id="PQO42048.1"/>
    </source>
</evidence>
<dbReference type="Gene3D" id="3.40.50.1820">
    <property type="entry name" value="alpha/beta hydrolase"/>
    <property type="match status" value="1"/>
</dbReference>
<dbReference type="InterPro" id="IPR050300">
    <property type="entry name" value="GDXG_lipolytic_enzyme"/>
</dbReference>
<name>A0A2S8GC60_9BACT</name>
<proteinExistence type="predicted"/>
<evidence type="ECO:0000259" key="2">
    <source>
        <dbReference type="Pfam" id="PF20434"/>
    </source>
</evidence>
<sequence>MFRNQVFAEREGTKLMADVYLPSGDGPFPAVLMIHGGAWASGSRSNMAAHALYLANHGYAVAAISYRLAPMHRFPAQLEDCQEALDWLVEHSQEFEIDTARIAGWGHSAGGHLACLVAAMQSAGTPSHPLLKAVVAGAAPCDFTNEPLLSHRLAFFLGGSRAEAPGTYEKASPVAHVTAKCPPIFFFHGTEDNVVPIGQAQVMHEKLTDLGIPSVFYQSQGRGHFGCLIDQDARQEALKFLDQQLKLEGS</sequence>
<dbReference type="PANTHER" id="PTHR48081">
    <property type="entry name" value="AB HYDROLASE SUPERFAMILY PROTEIN C4A8.06C"/>
    <property type="match status" value="1"/>
</dbReference>
<dbReference type="Pfam" id="PF20434">
    <property type="entry name" value="BD-FAE"/>
    <property type="match status" value="1"/>
</dbReference>
<evidence type="ECO:0000256" key="1">
    <source>
        <dbReference type="ARBA" id="ARBA00022801"/>
    </source>
</evidence>
<dbReference type="InterPro" id="IPR029058">
    <property type="entry name" value="AB_hydrolase_fold"/>
</dbReference>
<dbReference type="EMBL" id="PUHZ01000025">
    <property type="protein sequence ID" value="PQO42048.1"/>
    <property type="molecule type" value="Genomic_DNA"/>
</dbReference>
<dbReference type="AlphaFoldDB" id="A0A2S8GC60"/>
<feature type="domain" description="BD-FAE-like" evidence="2">
    <location>
        <begin position="18"/>
        <end position="207"/>
    </location>
</feature>
<dbReference type="InterPro" id="IPR049492">
    <property type="entry name" value="BD-FAE-like_dom"/>
</dbReference>
<accession>A0A2S8GC60</accession>
<dbReference type="Proteomes" id="UP000237819">
    <property type="component" value="Unassembled WGS sequence"/>
</dbReference>
<dbReference type="RefSeq" id="WP_105338631.1">
    <property type="nucleotide sequence ID" value="NZ_PUHZ01000025.1"/>
</dbReference>